<protein>
    <recommendedName>
        <fullName evidence="4">Ferritin-like metal-binding protein YciE</fullName>
    </recommendedName>
</protein>
<keyword evidence="3" id="KW-1185">Reference proteome</keyword>
<accession>A0A543AGN6</accession>
<evidence type="ECO:0000313" key="2">
    <source>
        <dbReference type="EMBL" id="TQL71739.1"/>
    </source>
</evidence>
<name>A0A543AGN6_9MICC</name>
<reference evidence="2 3" key="1">
    <citation type="submission" date="2019-06" db="EMBL/GenBank/DDBJ databases">
        <title>Sequencing the genomes of 1000 actinobacteria strains.</title>
        <authorList>
            <person name="Klenk H.-P."/>
        </authorList>
    </citation>
    <scope>NUCLEOTIDE SEQUENCE [LARGE SCALE GENOMIC DNA]</scope>
    <source>
        <strain evidence="2 3">DSM 24083</strain>
    </source>
</reference>
<evidence type="ECO:0000256" key="1">
    <source>
        <dbReference type="SAM" id="MobiDB-lite"/>
    </source>
</evidence>
<dbReference type="RefSeq" id="WP_141867564.1">
    <property type="nucleotide sequence ID" value="NZ_BAABAN010000001.1"/>
</dbReference>
<feature type="region of interest" description="Disordered" evidence="1">
    <location>
        <begin position="66"/>
        <end position="85"/>
    </location>
</feature>
<dbReference type="OrthoDB" id="669978at2"/>
<evidence type="ECO:0000313" key="3">
    <source>
        <dbReference type="Proteomes" id="UP000319746"/>
    </source>
</evidence>
<gene>
    <name evidence="2" type="ORF">FB556_2240</name>
</gene>
<proteinExistence type="predicted"/>
<organism evidence="2 3">
    <name type="scientific">Enteractinococcus coprophilus</name>
    <dbReference type="NCBI Taxonomy" id="1027633"/>
    <lineage>
        <taxon>Bacteria</taxon>
        <taxon>Bacillati</taxon>
        <taxon>Actinomycetota</taxon>
        <taxon>Actinomycetes</taxon>
        <taxon>Micrococcales</taxon>
        <taxon>Micrococcaceae</taxon>
    </lineage>
</organism>
<dbReference type="AlphaFoldDB" id="A0A543AGN6"/>
<dbReference type="Proteomes" id="UP000319746">
    <property type="component" value="Unassembled WGS sequence"/>
</dbReference>
<feature type="compositionally biased region" description="Basic and acidic residues" evidence="1">
    <location>
        <begin position="68"/>
        <end position="82"/>
    </location>
</feature>
<comment type="caution">
    <text evidence="2">The sequence shown here is derived from an EMBL/GenBank/DDBJ whole genome shotgun (WGS) entry which is preliminary data.</text>
</comment>
<dbReference type="EMBL" id="VFOU01000003">
    <property type="protein sequence ID" value="TQL71739.1"/>
    <property type="molecule type" value="Genomic_DNA"/>
</dbReference>
<evidence type="ECO:0008006" key="4">
    <source>
        <dbReference type="Google" id="ProtNLM"/>
    </source>
</evidence>
<sequence>MKIGPVLVSIHRSEMNLYHDLLQLSARYVTEPEVHHVAKDLAQWSRNHIAKLAEIATDYGEALQAETSDARASKHAEQHTHSESLGIDNPSGLALLWDLRTIHMTASGIAVQWTMLSQGAKALQQSDLLSVVTQCQPETQRQQTWAQAQIKQLSPQVLSS</sequence>